<evidence type="ECO:0008006" key="3">
    <source>
        <dbReference type="Google" id="ProtNLM"/>
    </source>
</evidence>
<dbReference type="Proteomes" id="UP000561681">
    <property type="component" value="Unassembled WGS sequence"/>
</dbReference>
<keyword evidence="2" id="KW-1185">Reference proteome</keyword>
<organism evidence="1 2">
    <name type="scientific">Flavobacterium nitrogenifigens</name>
    <dbReference type="NCBI Taxonomy" id="1617283"/>
    <lineage>
        <taxon>Bacteria</taxon>
        <taxon>Pseudomonadati</taxon>
        <taxon>Bacteroidota</taxon>
        <taxon>Flavobacteriia</taxon>
        <taxon>Flavobacteriales</taxon>
        <taxon>Flavobacteriaceae</taxon>
        <taxon>Flavobacterium</taxon>
    </lineage>
</organism>
<sequence>MMKERRFDSMSAYKLVSDMIAQTDRIIERNTSVSAAIVKSASFIRDIETPAKYVASVMPMLNNSSWLQNNSIQSAVASSLAIEYPRLPTIPQWIHNINSATNRSLRNHFIAQKSWQVNMPAIYENSAIKNAIDMVSIFERITETNKSMGCMLDIAQSIARFDHSVNHLYKFINGLNEEDEDLIDIQSQLTNTFALDLESVISEDRKVIVTNVFLNLLDTLSTISLDFSIKEEQKIFLQKIKSFCDQWKKEGLICSSLTLLYLLFQPVIQHYHEKLFDMDDDIPTVVINNSKVENNYINESSFQVTTTEIKFLKEKPDNRLKVKLKIPAGTKMNIIQDKGKWIKVKLVLDGVYYSGWTLNNKL</sequence>
<dbReference type="AlphaFoldDB" id="A0A7W7J0U7"/>
<gene>
    <name evidence="1" type="ORF">HNP37_004272</name>
</gene>
<evidence type="ECO:0000313" key="2">
    <source>
        <dbReference type="Proteomes" id="UP000561681"/>
    </source>
</evidence>
<accession>A0A7W7J0U7</accession>
<proteinExistence type="predicted"/>
<evidence type="ECO:0000313" key="1">
    <source>
        <dbReference type="EMBL" id="MBB4804186.1"/>
    </source>
</evidence>
<name>A0A7W7J0U7_9FLAO</name>
<protein>
    <recommendedName>
        <fullName evidence="3">SH3 domain-containing protein</fullName>
    </recommendedName>
</protein>
<dbReference type="RefSeq" id="WP_184166860.1">
    <property type="nucleotide sequence ID" value="NZ_JACHLD010000008.1"/>
</dbReference>
<comment type="caution">
    <text evidence="1">The sequence shown here is derived from an EMBL/GenBank/DDBJ whole genome shotgun (WGS) entry which is preliminary data.</text>
</comment>
<dbReference type="EMBL" id="JACHLD010000008">
    <property type="protein sequence ID" value="MBB4804186.1"/>
    <property type="molecule type" value="Genomic_DNA"/>
</dbReference>
<reference evidence="1 2" key="1">
    <citation type="submission" date="2020-08" db="EMBL/GenBank/DDBJ databases">
        <title>Functional genomics of gut bacteria from endangered species of beetles.</title>
        <authorList>
            <person name="Carlos-Shanley C."/>
        </authorList>
    </citation>
    <scope>NUCLEOTIDE SEQUENCE [LARGE SCALE GENOMIC DNA]</scope>
    <source>
        <strain evidence="1 2">S00142</strain>
    </source>
</reference>